<dbReference type="Gene3D" id="3.20.20.80">
    <property type="entry name" value="Glycosidases"/>
    <property type="match status" value="1"/>
</dbReference>
<organism evidence="2 3">
    <name type="scientific">Paenibacillus chibensis</name>
    <dbReference type="NCBI Taxonomy" id="59846"/>
    <lineage>
        <taxon>Bacteria</taxon>
        <taxon>Bacillati</taxon>
        <taxon>Bacillota</taxon>
        <taxon>Bacilli</taxon>
        <taxon>Bacillales</taxon>
        <taxon>Paenibacillaceae</taxon>
        <taxon>Paenibacillus</taxon>
    </lineage>
</organism>
<comment type="caution">
    <text evidence="2">The sequence shown here is derived from an EMBL/GenBank/DDBJ whole genome shotgun (WGS) entry which is preliminary data.</text>
</comment>
<dbReference type="SUPFAM" id="SSF51445">
    <property type="entry name" value="(Trans)glycosidases"/>
    <property type="match status" value="1"/>
</dbReference>
<dbReference type="RefSeq" id="WP_328280252.1">
    <property type="nucleotide sequence ID" value="NZ_JARTLD010000047.1"/>
</dbReference>
<protein>
    <submittedName>
        <fullName evidence="2">DUF1906 domain-containing protein</fullName>
    </submittedName>
</protein>
<sequence>MQIKNKGIDCSTRVTAAVAKKFKADGVSFIGRYVTPGSWKSVTKEEAETIIAAGLQILSVFERTADRTKGGAANGAEDGKRAYAHVRSIGQPIGTAIYFAVDYDAPASQHNNIEAYLRAAAKEIPGYKIGVYGSFSVIEAMAIRGAASYFWQTLAWSRGLISAKANVYQKQIDVGANGIMVDWNDQYSDAGLWGAAVQQPPVKEETKVQERDINQVSPWAEKDWQEAKDNGYLDGSRPGANLTREEYSITLNRLRRNFLALIAGNTERIAELEHRLKEIEQTSLSNSSI</sequence>
<gene>
    <name evidence="2" type="ORF">P9847_18750</name>
</gene>
<name>A0ABU6PWT1_9BACL</name>
<proteinExistence type="predicted"/>
<accession>A0ABU6PWT1</accession>
<dbReference type="InterPro" id="IPR015020">
    <property type="entry name" value="Rv2525c-like_Glyco_Hydro-like"/>
</dbReference>
<feature type="domain" description="Rv2525c-like glycoside hydrolase-like" evidence="1">
    <location>
        <begin position="21"/>
        <end position="174"/>
    </location>
</feature>
<reference evidence="2 3" key="1">
    <citation type="submission" date="2023-03" db="EMBL/GenBank/DDBJ databases">
        <title>Bacillus Genome Sequencing.</title>
        <authorList>
            <person name="Dunlap C."/>
        </authorList>
    </citation>
    <scope>NUCLEOTIDE SEQUENCE [LARGE SCALE GENOMIC DNA]</scope>
    <source>
        <strain evidence="2 3">NRS-52</strain>
    </source>
</reference>
<evidence type="ECO:0000313" key="3">
    <source>
        <dbReference type="Proteomes" id="UP001343257"/>
    </source>
</evidence>
<dbReference type="EMBL" id="JARTLD010000047">
    <property type="protein sequence ID" value="MED5019345.1"/>
    <property type="molecule type" value="Genomic_DNA"/>
</dbReference>
<keyword evidence="3" id="KW-1185">Reference proteome</keyword>
<dbReference type="Proteomes" id="UP001343257">
    <property type="component" value="Unassembled WGS sequence"/>
</dbReference>
<dbReference type="InterPro" id="IPR017853">
    <property type="entry name" value="GH"/>
</dbReference>
<dbReference type="Pfam" id="PF08924">
    <property type="entry name" value="Rv2525c_GlyHyd-like"/>
    <property type="match status" value="1"/>
</dbReference>
<evidence type="ECO:0000313" key="2">
    <source>
        <dbReference type="EMBL" id="MED5019345.1"/>
    </source>
</evidence>
<evidence type="ECO:0000259" key="1">
    <source>
        <dbReference type="Pfam" id="PF08924"/>
    </source>
</evidence>